<proteinExistence type="predicted"/>
<dbReference type="EMBL" id="RCCI01000005">
    <property type="protein sequence ID" value="RLJ64989.1"/>
    <property type="molecule type" value="Genomic_DNA"/>
</dbReference>
<dbReference type="RefSeq" id="WP_121242229.1">
    <property type="nucleotide sequence ID" value="NZ_BHVV01000006.1"/>
</dbReference>
<evidence type="ECO:0000313" key="1">
    <source>
        <dbReference type="EMBL" id="RLJ64989.1"/>
    </source>
</evidence>
<dbReference type="Proteomes" id="UP000268908">
    <property type="component" value="Unassembled WGS sequence"/>
</dbReference>
<dbReference type="OrthoDB" id="5295943at2"/>
<sequence>MIVLNLICSAGHRFEAWFASAEIFEAQAATRLVACPHCQDTDVSRLPSAPHVRRASPAEASSPDIAAALAQTIAKMSAEAEDVGTRFPEEARRIHYHEAAERSIRGQATIADTLELLEEGIPVLPLPSPGKKATH</sequence>
<evidence type="ECO:0000313" key="2">
    <source>
        <dbReference type="Proteomes" id="UP000268908"/>
    </source>
</evidence>
<dbReference type="AlphaFoldDB" id="A0A497XE57"/>
<accession>A0A497XE57</accession>
<keyword evidence="2" id="KW-1185">Reference proteome</keyword>
<protein>
    <recommendedName>
        <fullName evidence="3">DUF1178 family protein</fullName>
    </recommendedName>
</protein>
<name>A0A497XE57_9PROT</name>
<reference evidence="1 2" key="1">
    <citation type="submission" date="2018-10" db="EMBL/GenBank/DDBJ databases">
        <title>Genomic Encyclopedia of Type Strains, Phase IV (KMG-IV): sequencing the most valuable type-strain genomes for metagenomic binning, comparative biology and taxonomic classification.</title>
        <authorList>
            <person name="Goeker M."/>
        </authorList>
    </citation>
    <scope>NUCLEOTIDE SEQUENCE [LARGE SCALE GENOMIC DNA]</scope>
    <source>
        <strain evidence="1 2">DSM 26916</strain>
    </source>
</reference>
<dbReference type="PIRSF" id="PIRSF032131">
    <property type="entry name" value="UCP032131"/>
    <property type="match status" value="1"/>
</dbReference>
<organism evidence="1 2">
    <name type="scientific">Sulfurisoma sediminicola</name>
    <dbReference type="NCBI Taxonomy" id="1381557"/>
    <lineage>
        <taxon>Bacteria</taxon>
        <taxon>Pseudomonadati</taxon>
        <taxon>Pseudomonadota</taxon>
        <taxon>Betaproteobacteria</taxon>
        <taxon>Nitrosomonadales</taxon>
        <taxon>Sterolibacteriaceae</taxon>
        <taxon>Sulfurisoma</taxon>
    </lineage>
</organism>
<evidence type="ECO:0008006" key="3">
    <source>
        <dbReference type="Google" id="ProtNLM"/>
    </source>
</evidence>
<dbReference type="InterPro" id="IPR009562">
    <property type="entry name" value="DUF1178"/>
</dbReference>
<gene>
    <name evidence="1" type="ORF">DFR35_1645</name>
</gene>
<comment type="caution">
    <text evidence="1">The sequence shown here is derived from an EMBL/GenBank/DDBJ whole genome shotgun (WGS) entry which is preliminary data.</text>
</comment>
<dbReference type="Pfam" id="PF06676">
    <property type="entry name" value="DUF1178"/>
    <property type="match status" value="1"/>
</dbReference>